<sequence length="127" mass="14400">MESAFAGKWTLDAKALDTDIQNIKVALAELDSLKPRKQAYLQRGNLFFLTKPEVATRAKEAELEAKQARRHDVGLKHLHNCVNESPKHSNVEWKTAKPQPIEVMTKLSTINNTFIEANSIWIGHHVM</sequence>
<protein>
    <recommendedName>
        <fullName evidence="3">Prefoldin subunit 1</fullName>
    </recommendedName>
</protein>
<dbReference type="VEuPathDB" id="FungiDB:H257_11544"/>
<accession>A0A6A5AGQ0</accession>
<gene>
    <name evidence="1" type="ORF">AaE_007407</name>
</gene>
<proteinExistence type="predicted"/>
<dbReference type="AlphaFoldDB" id="A0A6A5AGQ0"/>
<comment type="caution">
    <text evidence="1">The sequence shown here is derived from an EMBL/GenBank/DDBJ whole genome shotgun (WGS) entry which is preliminary data.</text>
</comment>
<organism evidence="1 2">
    <name type="scientific">Aphanomyces astaci</name>
    <name type="common">Crayfish plague agent</name>
    <dbReference type="NCBI Taxonomy" id="112090"/>
    <lineage>
        <taxon>Eukaryota</taxon>
        <taxon>Sar</taxon>
        <taxon>Stramenopiles</taxon>
        <taxon>Oomycota</taxon>
        <taxon>Saprolegniomycetes</taxon>
        <taxon>Saprolegniales</taxon>
        <taxon>Verrucalvaceae</taxon>
        <taxon>Aphanomyces</taxon>
    </lineage>
</organism>
<dbReference type="Proteomes" id="UP000469452">
    <property type="component" value="Unassembled WGS sequence"/>
</dbReference>
<evidence type="ECO:0008006" key="3">
    <source>
        <dbReference type="Google" id="ProtNLM"/>
    </source>
</evidence>
<reference evidence="1 2" key="1">
    <citation type="submission" date="2019-06" db="EMBL/GenBank/DDBJ databases">
        <title>Genomics analysis of Aphanomyces spp. identifies a new class of oomycete effector associated with host adaptation.</title>
        <authorList>
            <person name="Gaulin E."/>
        </authorList>
    </citation>
    <scope>NUCLEOTIDE SEQUENCE [LARGE SCALE GENOMIC DNA]</scope>
    <source>
        <strain evidence="1 2">E</strain>
    </source>
</reference>
<evidence type="ECO:0000313" key="2">
    <source>
        <dbReference type="Proteomes" id="UP000469452"/>
    </source>
</evidence>
<name>A0A6A5AGQ0_APHAT</name>
<evidence type="ECO:0000313" key="1">
    <source>
        <dbReference type="EMBL" id="KAF0748261.1"/>
    </source>
</evidence>
<dbReference type="EMBL" id="VJMI01013252">
    <property type="protein sequence ID" value="KAF0748261.1"/>
    <property type="molecule type" value="Genomic_DNA"/>
</dbReference>